<proteinExistence type="predicted"/>
<dbReference type="Pfam" id="PF03551">
    <property type="entry name" value="PadR"/>
    <property type="match status" value="1"/>
</dbReference>
<dbReference type="PANTHER" id="PTHR33169">
    <property type="entry name" value="PADR-FAMILY TRANSCRIPTIONAL REGULATOR"/>
    <property type="match status" value="1"/>
</dbReference>
<dbReference type="EMBL" id="DSXI01000049">
    <property type="protein sequence ID" value="HGS04287.1"/>
    <property type="molecule type" value="Genomic_DNA"/>
</dbReference>
<evidence type="ECO:0000259" key="1">
    <source>
        <dbReference type="Pfam" id="PF03551"/>
    </source>
</evidence>
<dbReference type="AlphaFoldDB" id="A0A7V4G6K9"/>
<dbReference type="InterPro" id="IPR036390">
    <property type="entry name" value="WH_DNA-bd_sf"/>
</dbReference>
<feature type="domain" description="Transcription regulator PadR N-terminal" evidence="1">
    <location>
        <begin position="20"/>
        <end position="90"/>
    </location>
</feature>
<gene>
    <name evidence="2" type="ORF">ENT08_00850</name>
</gene>
<dbReference type="InterPro" id="IPR036388">
    <property type="entry name" value="WH-like_DNA-bd_sf"/>
</dbReference>
<name>A0A7V4G6K9_9BACT</name>
<dbReference type="InterPro" id="IPR052509">
    <property type="entry name" value="Metal_resp_DNA-bind_regulator"/>
</dbReference>
<dbReference type="Gene3D" id="1.10.10.10">
    <property type="entry name" value="Winged helix-like DNA-binding domain superfamily/Winged helix DNA-binding domain"/>
    <property type="match status" value="1"/>
</dbReference>
<organism evidence="2">
    <name type="scientific">Desulfobacca acetoxidans</name>
    <dbReference type="NCBI Taxonomy" id="60893"/>
    <lineage>
        <taxon>Bacteria</taxon>
        <taxon>Pseudomonadati</taxon>
        <taxon>Thermodesulfobacteriota</taxon>
        <taxon>Desulfobaccia</taxon>
        <taxon>Desulfobaccales</taxon>
        <taxon>Desulfobaccaceae</taxon>
        <taxon>Desulfobacca</taxon>
    </lineage>
</organism>
<accession>A0A7V4G6K9</accession>
<dbReference type="PANTHER" id="PTHR33169:SF14">
    <property type="entry name" value="TRANSCRIPTIONAL REGULATOR RV3488"/>
    <property type="match status" value="1"/>
</dbReference>
<dbReference type="SUPFAM" id="SSF46785">
    <property type="entry name" value="Winged helix' DNA-binding domain"/>
    <property type="match status" value="1"/>
</dbReference>
<sequence>MSLREAIKRDFWQGILKLYILNQAAKSPVYGGKLKKQLQEWGYQISPGTLYPILHNLENSGLCRSHIRIFRGRARKYYHITEEGKVFLKEMQSKVTHVLTILTGGLADAGVDPRINKTKTFQNGCEV</sequence>
<evidence type="ECO:0000313" key="2">
    <source>
        <dbReference type="EMBL" id="HGS04287.1"/>
    </source>
</evidence>
<protein>
    <submittedName>
        <fullName evidence="2">PadR family transcriptional regulator</fullName>
    </submittedName>
</protein>
<comment type="caution">
    <text evidence="2">The sequence shown here is derived from an EMBL/GenBank/DDBJ whole genome shotgun (WGS) entry which is preliminary data.</text>
</comment>
<reference evidence="2" key="1">
    <citation type="journal article" date="2020" name="mSystems">
        <title>Genome- and Community-Level Interaction Insights into Carbon Utilization and Element Cycling Functions of Hydrothermarchaeota in Hydrothermal Sediment.</title>
        <authorList>
            <person name="Zhou Z."/>
            <person name="Liu Y."/>
            <person name="Xu W."/>
            <person name="Pan J."/>
            <person name="Luo Z.H."/>
            <person name="Li M."/>
        </authorList>
    </citation>
    <scope>NUCLEOTIDE SEQUENCE [LARGE SCALE GENOMIC DNA]</scope>
    <source>
        <strain evidence="2">SpSt-548</strain>
    </source>
</reference>
<dbReference type="InterPro" id="IPR005149">
    <property type="entry name" value="Tscrpt_reg_PadR_N"/>
</dbReference>